<evidence type="ECO:0000259" key="8">
    <source>
        <dbReference type="Pfam" id="PF10502"/>
    </source>
</evidence>
<evidence type="ECO:0000256" key="4">
    <source>
        <dbReference type="ARBA" id="ARBA00013208"/>
    </source>
</evidence>
<dbReference type="RefSeq" id="WP_062492641.1">
    <property type="nucleotide sequence ID" value="NZ_BOVJ01000124.1"/>
</dbReference>
<dbReference type="InterPro" id="IPR036286">
    <property type="entry name" value="LexA/Signal_pep-like_sf"/>
</dbReference>
<gene>
    <name evidence="9" type="ORF">PACILC2_37910</name>
</gene>
<evidence type="ECO:0000256" key="7">
    <source>
        <dbReference type="SAM" id="MobiDB-lite"/>
    </source>
</evidence>
<keyword evidence="5 6" id="KW-0378">Hydrolase</keyword>
<dbReference type="InterPro" id="IPR019758">
    <property type="entry name" value="Pept_S26A_signal_pept_1_CS"/>
</dbReference>
<accession>A0ABQ4NB88</accession>
<dbReference type="InterPro" id="IPR019533">
    <property type="entry name" value="Peptidase_S26"/>
</dbReference>
<dbReference type="Proteomes" id="UP000680304">
    <property type="component" value="Unassembled WGS sequence"/>
</dbReference>
<name>A0ABQ4NB88_9BACL</name>
<dbReference type="PANTHER" id="PTHR43390">
    <property type="entry name" value="SIGNAL PEPTIDASE I"/>
    <property type="match status" value="1"/>
</dbReference>
<reference evidence="9 10" key="1">
    <citation type="submission" date="2021-04" db="EMBL/GenBank/DDBJ databases">
        <title>Draft genome sequence of Paenibacillus cisolokensis, LC2-13A.</title>
        <authorList>
            <person name="Uke A."/>
            <person name="Chhe C."/>
            <person name="Baramee S."/>
            <person name="Kosugi A."/>
        </authorList>
    </citation>
    <scope>NUCLEOTIDE SEQUENCE [LARGE SCALE GENOMIC DNA]</scope>
    <source>
        <strain evidence="9 10">LC2-13A</strain>
    </source>
</reference>
<dbReference type="PROSITE" id="PS00761">
    <property type="entry name" value="SPASE_I_3"/>
    <property type="match status" value="1"/>
</dbReference>
<protein>
    <recommendedName>
        <fullName evidence="4 6">Signal peptidase I</fullName>
        <ecNumber evidence="4 6">3.4.21.89</ecNumber>
    </recommendedName>
</protein>
<evidence type="ECO:0000256" key="6">
    <source>
        <dbReference type="RuleBase" id="RU362042"/>
    </source>
</evidence>
<dbReference type="SUPFAM" id="SSF51306">
    <property type="entry name" value="LexA/Signal peptidase"/>
    <property type="match status" value="1"/>
</dbReference>
<comment type="subcellular location">
    <subcellularLocation>
        <location evidence="2">Cell membrane</location>
        <topology evidence="2">Single-pass type II membrane protein</topology>
    </subcellularLocation>
    <subcellularLocation>
        <location evidence="6">Membrane</location>
        <topology evidence="6">Single-pass type II membrane protein</topology>
    </subcellularLocation>
</comment>
<sequence length="193" mass="21319">MHPFSGGRSDRSPGRPAAAGKRSRWRKELKEWALTLGVAVAASLLIQNYAVAQTVVRNVSMQDTLVAGQRLIEDKLSYRFVEPKRGDIVIINGPESELRLVKRVVAVAGDTIEIKDGRLVLNGIPQQEPYAKGRTLPLGMELPYTVPEGHVFVMGDNREHSMDSREFGPVALSSLEGRAVFRLWPLSQFGALD</sequence>
<evidence type="ECO:0000256" key="2">
    <source>
        <dbReference type="ARBA" id="ARBA00004401"/>
    </source>
</evidence>
<evidence type="ECO:0000256" key="5">
    <source>
        <dbReference type="ARBA" id="ARBA00022801"/>
    </source>
</evidence>
<comment type="catalytic activity">
    <reaction evidence="1 6">
        <text>Cleavage of hydrophobic, N-terminal signal or leader sequences from secreted and periplasmic proteins.</text>
        <dbReference type="EC" id="3.4.21.89"/>
    </reaction>
</comment>
<dbReference type="Gene3D" id="2.10.109.10">
    <property type="entry name" value="Umud Fragment, subunit A"/>
    <property type="match status" value="1"/>
</dbReference>
<evidence type="ECO:0000256" key="3">
    <source>
        <dbReference type="ARBA" id="ARBA00009370"/>
    </source>
</evidence>
<keyword evidence="6" id="KW-0645">Protease</keyword>
<organism evidence="9 10">
    <name type="scientific">Paenibacillus cisolokensis</name>
    <dbReference type="NCBI Taxonomy" id="1658519"/>
    <lineage>
        <taxon>Bacteria</taxon>
        <taxon>Bacillati</taxon>
        <taxon>Bacillota</taxon>
        <taxon>Bacilli</taxon>
        <taxon>Bacillales</taxon>
        <taxon>Paenibacillaceae</taxon>
        <taxon>Paenibacillus</taxon>
    </lineage>
</organism>
<evidence type="ECO:0000313" key="10">
    <source>
        <dbReference type="Proteomes" id="UP000680304"/>
    </source>
</evidence>
<comment type="similarity">
    <text evidence="3 6">Belongs to the peptidase S26 family.</text>
</comment>
<comment type="caution">
    <text evidence="9">The sequence shown here is derived from an EMBL/GenBank/DDBJ whole genome shotgun (WGS) entry which is preliminary data.</text>
</comment>
<dbReference type="EC" id="3.4.21.89" evidence="4 6"/>
<dbReference type="PRINTS" id="PR00727">
    <property type="entry name" value="LEADERPTASE"/>
</dbReference>
<proteinExistence type="inferred from homology"/>
<feature type="region of interest" description="Disordered" evidence="7">
    <location>
        <begin position="1"/>
        <end position="22"/>
    </location>
</feature>
<feature type="domain" description="Peptidase S26" evidence="8">
    <location>
        <begin position="30"/>
        <end position="184"/>
    </location>
</feature>
<dbReference type="CDD" id="cd06530">
    <property type="entry name" value="S26_SPase_I"/>
    <property type="match status" value="1"/>
</dbReference>
<dbReference type="Pfam" id="PF10502">
    <property type="entry name" value="Peptidase_S26"/>
    <property type="match status" value="1"/>
</dbReference>
<evidence type="ECO:0000313" key="9">
    <source>
        <dbReference type="EMBL" id="GIQ65223.1"/>
    </source>
</evidence>
<dbReference type="EMBL" id="BOVJ01000124">
    <property type="protein sequence ID" value="GIQ65223.1"/>
    <property type="molecule type" value="Genomic_DNA"/>
</dbReference>
<dbReference type="InterPro" id="IPR000223">
    <property type="entry name" value="Pept_S26A_signal_pept_1"/>
</dbReference>
<dbReference type="NCBIfam" id="TIGR02227">
    <property type="entry name" value="sigpep_I_bact"/>
    <property type="match status" value="1"/>
</dbReference>
<dbReference type="PANTHER" id="PTHR43390:SF1">
    <property type="entry name" value="CHLOROPLAST PROCESSING PEPTIDASE"/>
    <property type="match status" value="1"/>
</dbReference>
<keyword evidence="10" id="KW-1185">Reference proteome</keyword>
<evidence type="ECO:0000256" key="1">
    <source>
        <dbReference type="ARBA" id="ARBA00000677"/>
    </source>
</evidence>